<sequence length="65" mass="6816">MSGSLDFYITANDSQTALYKGTTKNGTGDFTGFVPDGKASTYVIHVKGADLPEAYLILSGLLPVS</sequence>
<protein>
    <submittedName>
        <fullName evidence="1">Uncharacterized protein</fullName>
    </submittedName>
</protein>
<name>A0A5C6LMW8_9BACT</name>
<dbReference type="RefSeq" id="WP_146307632.1">
    <property type="nucleotide sequence ID" value="NZ_VOHS01000042.1"/>
</dbReference>
<evidence type="ECO:0000313" key="1">
    <source>
        <dbReference type="EMBL" id="TWV95114.1"/>
    </source>
</evidence>
<proteinExistence type="predicted"/>
<evidence type="ECO:0000313" key="2">
    <source>
        <dbReference type="Proteomes" id="UP000318815"/>
    </source>
</evidence>
<dbReference type="EMBL" id="VOHS01000042">
    <property type="protein sequence ID" value="TWV95114.1"/>
    <property type="molecule type" value="Genomic_DNA"/>
</dbReference>
<dbReference type="Proteomes" id="UP000318815">
    <property type="component" value="Unassembled WGS sequence"/>
</dbReference>
<dbReference type="AlphaFoldDB" id="A0A5C6LMW8"/>
<accession>A0A5C6LMW8</accession>
<reference evidence="1 2" key="1">
    <citation type="submission" date="2019-08" db="EMBL/GenBank/DDBJ databases">
        <title>Whole genome sequencing of chitin degrading bacteria Chitinophaga pinensis YS16.</title>
        <authorList>
            <person name="Singh R.P."/>
            <person name="Manchanda G."/>
            <person name="Maurya I.K."/>
            <person name="Joshi N.K."/>
            <person name="Srivastava A.K."/>
        </authorList>
    </citation>
    <scope>NUCLEOTIDE SEQUENCE [LARGE SCALE GENOMIC DNA]</scope>
    <source>
        <strain evidence="1 2">YS-16</strain>
    </source>
</reference>
<organism evidence="1 2">
    <name type="scientific">Chitinophaga pinensis</name>
    <dbReference type="NCBI Taxonomy" id="79329"/>
    <lineage>
        <taxon>Bacteria</taxon>
        <taxon>Pseudomonadati</taxon>
        <taxon>Bacteroidota</taxon>
        <taxon>Chitinophagia</taxon>
        <taxon>Chitinophagales</taxon>
        <taxon>Chitinophagaceae</taxon>
        <taxon>Chitinophaga</taxon>
    </lineage>
</organism>
<keyword evidence="2" id="KW-1185">Reference proteome</keyword>
<comment type="caution">
    <text evidence="1">The sequence shown here is derived from an EMBL/GenBank/DDBJ whole genome shotgun (WGS) entry which is preliminary data.</text>
</comment>
<gene>
    <name evidence="1" type="ORF">FEF09_24910</name>
</gene>